<dbReference type="PROSITE" id="PS50026">
    <property type="entry name" value="EGF_3"/>
    <property type="match status" value="1"/>
</dbReference>
<evidence type="ECO:0000313" key="4">
    <source>
        <dbReference type="EMBL" id="KAK8376233.1"/>
    </source>
</evidence>
<dbReference type="Gene3D" id="2.10.25.10">
    <property type="entry name" value="Laminin"/>
    <property type="match status" value="1"/>
</dbReference>
<dbReference type="Proteomes" id="UP001487740">
    <property type="component" value="Unassembled WGS sequence"/>
</dbReference>
<dbReference type="PROSITE" id="PS01186">
    <property type="entry name" value="EGF_2"/>
    <property type="match status" value="1"/>
</dbReference>
<gene>
    <name evidence="4" type="ORF">O3P69_008731</name>
</gene>
<keyword evidence="2" id="KW-0245">EGF-like domain</keyword>
<comment type="caution">
    <text evidence="2">Lacks conserved residue(s) required for the propagation of feature annotation.</text>
</comment>
<dbReference type="SMART" id="SM00179">
    <property type="entry name" value="EGF_CA"/>
    <property type="match status" value="1"/>
</dbReference>
<feature type="domain" description="EGF-like" evidence="3">
    <location>
        <begin position="26"/>
        <end position="66"/>
    </location>
</feature>
<name>A0AAW0SM28_SCYPA</name>
<evidence type="ECO:0000256" key="2">
    <source>
        <dbReference type="PROSITE-ProRule" id="PRU00076"/>
    </source>
</evidence>
<comment type="caution">
    <text evidence="4">The sequence shown here is derived from an EMBL/GenBank/DDBJ whole genome shotgun (WGS) entry which is preliminary data.</text>
</comment>
<dbReference type="InterPro" id="IPR000742">
    <property type="entry name" value="EGF"/>
</dbReference>
<dbReference type="InterPro" id="IPR001881">
    <property type="entry name" value="EGF-like_Ca-bd_dom"/>
</dbReference>
<keyword evidence="5" id="KW-1185">Reference proteome</keyword>
<keyword evidence="1" id="KW-1015">Disulfide bond</keyword>
<dbReference type="Pfam" id="PF14670">
    <property type="entry name" value="FXa_inhibition"/>
    <property type="match status" value="1"/>
</dbReference>
<evidence type="ECO:0000256" key="1">
    <source>
        <dbReference type="ARBA" id="ARBA00023157"/>
    </source>
</evidence>
<sequence length="80" mass="8758">MQSAAAFPVGINGCSSGEDEMVLQCGIDECREKNGGCGHLCVSTVELNYYCQCQPGYRLIKKFNCEAMQPNMCSIVRGNR</sequence>
<dbReference type="SMART" id="SM00181">
    <property type="entry name" value="EGF"/>
    <property type="match status" value="1"/>
</dbReference>
<dbReference type="SUPFAM" id="SSF57196">
    <property type="entry name" value="EGF/Laminin"/>
    <property type="match status" value="1"/>
</dbReference>
<organism evidence="4 5">
    <name type="scientific">Scylla paramamosain</name>
    <name type="common">Mud crab</name>
    <dbReference type="NCBI Taxonomy" id="85552"/>
    <lineage>
        <taxon>Eukaryota</taxon>
        <taxon>Metazoa</taxon>
        <taxon>Ecdysozoa</taxon>
        <taxon>Arthropoda</taxon>
        <taxon>Crustacea</taxon>
        <taxon>Multicrustacea</taxon>
        <taxon>Malacostraca</taxon>
        <taxon>Eumalacostraca</taxon>
        <taxon>Eucarida</taxon>
        <taxon>Decapoda</taxon>
        <taxon>Pleocyemata</taxon>
        <taxon>Brachyura</taxon>
        <taxon>Eubrachyura</taxon>
        <taxon>Portunoidea</taxon>
        <taxon>Portunidae</taxon>
        <taxon>Portuninae</taxon>
        <taxon>Scylla</taxon>
    </lineage>
</organism>
<reference evidence="4 5" key="1">
    <citation type="submission" date="2023-03" db="EMBL/GenBank/DDBJ databases">
        <title>High-quality genome of Scylla paramamosain provides insights in environmental adaptation.</title>
        <authorList>
            <person name="Zhang L."/>
        </authorList>
    </citation>
    <scope>NUCLEOTIDE SEQUENCE [LARGE SCALE GENOMIC DNA]</scope>
    <source>
        <strain evidence="4">LZ_2023a</strain>
        <tissue evidence="4">Muscle</tissue>
    </source>
</reference>
<dbReference type="GO" id="GO:0005509">
    <property type="term" value="F:calcium ion binding"/>
    <property type="evidence" value="ECO:0007669"/>
    <property type="project" value="InterPro"/>
</dbReference>
<accession>A0AAW0SM28</accession>
<evidence type="ECO:0000259" key="3">
    <source>
        <dbReference type="PROSITE" id="PS50026"/>
    </source>
</evidence>
<evidence type="ECO:0000313" key="5">
    <source>
        <dbReference type="Proteomes" id="UP001487740"/>
    </source>
</evidence>
<dbReference type="AlphaFoldDB" id="A0AAW0SM28"/>
<proteinExistence type="predicted"/>
<dbReference type="EMBL" id="JARAKH010000049">
    <property type="protein sequence ID" value="KAK8376233.1"/>
    <property type="molecule type" value="Genomic_DNA"/>
</dbReference>
<protein>
    <recommendedName>
        <fullName evidence="3">EGF-like domain-containing protein</fullName>
    </recommendedName>
</protein>